<gene>
    <name evidence="7" type="ORF">LLUT_LOCUS31883</name>
</gene>
<evidence type="ECO:0000313" key="7">
    <source>
        <dbReference type="EMBL" id="CAL0330823.1"/>
    </source>
</evidence>
<evidence type="ECO:0000259" key="6">
    <source>
        <dbReference type="PROSITE" id="PS50888"/>
    </source>
</evidence>
<dbReference type="GO" id="GO:0006355">
    <property type="term" value="P:regulation of DNA-templated transcription"/>
    <property type="evidence" value="ECO:0007669"/>
    <property type="project" value="InterPro"/>
</dbReference>
<feature type="region of interest" description="Disordered" evidence="5">
    <location>
        <begin position="221"/>
        <end position="240"/>
    </location>
</feature>
<reference evidence="7 8" key="1">
    <citation type="submission" date="2024-03" db="EMBL/GenBank/DDBJ databases">
        <authorList>
            <person name="Martinez-Hernandez J."/>
        </authorList>
    </citation>
    <scope>NUCLEOTIDE SEQUENCE [LARGE SCALE GENOMIC DNA]</scope>
</reference>
<dbReference type="AlphaFoldDB" id="A0AAV1YCN4"/>
<dbReference type="Proteomes" id="UP001497480">
    <property type="component" value="Unassembled WGS sequence"/>
</dbReference>
<keyword evidence="8" id="KW-1185">Reference proteome</keyword>
<keyword evidence="4" id="KW-0539">Nucleus</keyword>
<comment type="subcellular location">
    <subcellularLocation>
        <location evidence="1">Nucleus</location>
    </subcellularLocation>
</comment>
<dbReference type="GO" id="GO:0005634">
    <property type="term" value="C:nucleus"/>
    <property type="evidence" value="ECO:0007669"/>
    <property type="project" value="UniProtKB-SubCell"/>
</dbReference>
<evidence type="ECO:0000256" key="2">
    <source>
        <dbReference type="ARBA" id="ARBA00023015"/>
    </source>
</evidence>
<keyword evidence="2" id="KW-0805">Transcription regulation</keyword>
<dbReference type="InterPro" id="IPR045895">
    <property type="entry name" value="bHLH91-like"/>
</dbReference>
<dbReference type="GO" id="GO:0046983">
    <property type="term" value="F:protein dimerization activity"/>
    <property type="evidence" value="ECO:0007669"/>
    <property type="project" value="InterPro"/>
</dbReference>
<dbReference type="InterPro" id="IPR036638">
    <property type="entry name" value="HLH_DNA-bd_sf"/>
</dbReference>
<dbReference type="SUPFAM" id="SSF47459">
    <property type="entry name" value="HLH, helix-loop-helix DNA-binding domain"/>
    <property type="match status" value="1"/>
</dbReference>
<dbReference type="EMBL" id="CAXHTB010000023">
    <property type="protein sequence ID" value="CAL0330823.1"/>
    <property type="molecule type" value="Genomic_DNA"/>
</dbReference>
<dbReference type="Gene3D" id="4.10.280.10">
    <property type="entry name" value="Helix-loop-helix DNA-binding domain"/>
    <property type="match status" value="1"/>
</dbReference>
<protein>
    <recommendedName>
        <fullName evidence="6">BHLH domain-containing protein</fullName>
    </recommendedName>
</protein>
<evidence type="ECO:0000313" key="8">
    <source>
        <dbReference type="Proteomes" id="UP001497480"/>
    </source>
</evidence>
<sequence>MSHSSATQTNNNNNNNIAENVALSMEIISSYPSYSCQHHATTTTLTTTSATNAMELDFDIENNNFTTTPLVENVTNNNNHASNQDLSFHQCHNQDTNFPSYYPKPTPDLLNFLHLSPTNSSLGNSSISFENQPHNNNTNLAKAPSNNATWVGNNCEYNPIGVSYDPFLHLNLPTQPPPLFQSLVSHGYNVPRNDFVFGDDIEGSGIGAFQDFENGVIELSTHDGGKRRRGKSTKQFTSTTERQRRVDLGGKFDALKELIPNPSKVLFFSCLYQEFFCLFTHMYPSTGGNLVRSREHPQVYGANSPSWLPSICLIHVSLLPQICNILRYLSFVSFKASVVGDAIDYIKELLRTVNELKILVEKKRFEKQRMMKRHKVEEGDASNEGDLMNTTNNHSYNESLRSSWIQRKSKDTEIDVRIIDNEVTIKLVQRKKINCLVYASQVLDELNLDLQHVAGGHIGDFSSFMFNSKISEGSSVYASAIANKLIEVMDRNLGAA</sequence>
<proteinExistence type="predicted"/>
<evidence type="ECO:0000256" key="5">
    <source>
        <dbReference type="SAM" id="MobiDB-lite"/>
    </source>
</evidence>
<dbReference type="PROSITE" id="PS50888">
    <property type="entry name" value="BHLH"/>
    <property type="match status" value="1"/>
</dbReference>
<name>A0AAV1YCN4_LUPLU</name>
<evidence type="ECO:0000256" key="4">
    <source>
        <dbReference type="ARBA" id="ARBA00023242"/>
    </source>
</evidence>
<comment type="caution">
    <text evidence="7">The sequence shown here is derived from an EMBL/GenBank/DDBJ whole genome shotgun (WGS) entry which is preliminary data.</text>
</comment>
<dbReference type="PANTHER" id="PTHR46834:SF1">
    <property type="entry name" value="TRANSCRIPTION FACTOR BHLH10"/>
    <property type="match status" value="1"/>
</dbReference>
<evidence type="ECO:0000256" key="1">
    <source>
        <dbReference type="ARBA" id="ARBA00004123"/>
    </source>
</evidence>
<evidence type="ECO:0000256" key="3">
    <source>
        <dbReference type="ARBA" id="ARBA00023163"/>
    </source>
</evidence>
<keyword evidence="3" id="KW-0804">Transcription</keyword>
<dbReference type="InterPro" id="IPR011598">
    <property type="entry name" value="bHLH_dom"/>
</dbReference>
<dbReference type="GO" id="GO:0048658">
    <property type="term" value="P:anther wall tapetum development"/>
    <property type="evidence" value="ECO:0007669"/>
    <property type="project" value="InterPro"/>
</dbReference>
<feature type="domain" description="BHLH" evidence="6">
    <location>
        <begin position="232"/>
        <end position="349"/>
    </location>
</feature>
<dbReference type="PANTHER" id="PTHR46834">
    <property type="entry name" value="TRANSCRIPTION FACTOR BHLH91"/>
    <property type="match status" value="1"/>
</dbReference>
<organism evidence="7 8">
    <name type="scientific">Lupinus luteus</name>
    <name type="common">European yellow lupine</name>
    <dbReference type="NCBI Taxonomy" id="3873"/>
    <lineage>
        <taxon>Eukaryota</taxon>
        <taxon>Viridiplantae</taxon>
        <taxon>Streptophyta</taxon>
        <taxon>Embryophyta</taxon>
        <taxon>Tracheophyta</taxon>
        <taxon>Spermatophyta</taxon>
        <taxon>Magnoliopsida</taxon>
        <taxon>eudicotyledons</taxon>
        <taxon>Gunneridae</taxon>
        <taxon>Pentapetalae</taxon>
        <taxon>rosids</taxon>
        <taxon>fabids</taxon>
        <taxon>Fabales</taxon>
        <taxon>Fabaceae</taxon>
        <taxon>Papilionoideae</taxon>
        <taxon>50 kb inversion clade</taxon>
        <taxon>genistoids sensu lato</taxon>
        <taxon>core genistoids</taxon>
        <taxon>Genisteae</taxon>
        <taxon>Lupinus</taxon>
    </lineage>
</organism>
<accession>A0AAV1YCN4</accession>